<dbReference type="EMBL" id="QTSX02006488">
    <property type="protein sequence ID" value="KAJ9053791.1"/>
    <property type="molecule type" value="Genomic_DNA"/>
</dbReference>
<reference evidence="1" key="1">
    <citation type="submission" date="2022-04" db="EMBL/GenBank/DDBJ databases">
        <title>Genome of the entomopathogenic fungus Entomophthora muscae.</title>
        <authorList>
            <person name="Elya C."/>
            <person name="Lovett B.R."/>
            <person name="Lee E."/>
            <person name="Macias A.M."/>
            <person name="Hajek A.E."/>
            <person name="De Bivort B.L."/>
            <person name="Kasson M.T."/>
            <person name="De Fine Licht H.H."/>
            <person name="Stajich J.E."/>
        </authorList>
    </citation>
    <scope>NUCLEOTIDE SEQUENCE</scope>
    <source>
        <strain evidence="1">Berkeley</strain>
    </source>
</reference>
<dbReference type="Proteomes" id="UP001165960">
    <property type="component" value="Unassembled WGS sequence"/>
</dbReference>
<sequence>MNERVSVVLKIDSRNANVEQEFKSGNDFLLFLIALDSSVESNDRPALEISMPGFLLGSTKLLEKAVFEMKDSSMSGGEKVWELKITTSSSLTLLQILDALHRRLTSQPYMYRLEGASEDDTEIELAWQSYISSTPDQSLDYLHKFCLTRFLTYKSPPIN</sequence>
<name>A0ACC2RUM0_9FUNG</name>
<proteinExistence type="predicted"/>
<evidence type="ECO:0000313" key="1">
    <source>
        <dbReference type="EMBL" id="KAJ9053791.1"/>
    </source>
</evidence>
<evidence type="ECO:0000313" key="2">
    <source>
        <dbReference type="Proteomes" id="UP001165960"/>
    </source>
</evidence>
<gene>
    <name evidence="1" type="ORF">DSO57_1020767</name>
</gene>
<keyword evidence="2" id="KW-1185">Reference proteome</keyword>
<organism evidence="1 2">
    <name type="scientific">Entomophthora muscae</name>
    <dbReference type="NCBI Taxonomy" id="34485"/>
    <lineage>
        <taxon>Eukaryota</taxon>
        <taxon>Fungi</taxon>
        <taxon>Fungi incertae sedis</taxon>
        <taxon>Zoopagomycota</taxon>
        <taxon>Entomophthoromycotina</taxon>
        <taxon>Entomophthoromycetes</taxon>
        <taxon>Entomophthorales</taxon>
        <taxon>Entomophthoraceae</taxon>
        <taxon>Entomophthora</taxon>
    </lineage>
</organism>
<comment type="caution">
    <text evidence="1">The sequence shown here is derived from an EMBL/GenBank/DDBJ whole genome shotgun (WGS) entry which is preliminary data.</text>
</comment>
<protein>
    <submittedName>
        <fullName evidence="1">Uncharacterized protein</fullName>
    </submittedName>
</protein>
<accession>A0ACC2RUM0</accession>